<name>A0A7D5SP13_9PROT</name>
<sequence length="110" mass="12590">MNPLDPARTRRELLRWYLLLAIYHARPNEACEAILEGTVRALYPDTTALEIRQQLDYLAHRELIGLRKEPAGRWWVELSRTGIDIVEYTIDCEPGIARPAKYWAGGEGGV</sequence>
<protein>
    <submittedName>
        <fullName evidence="1">Uncharacterized protein</fullName>
    </submittedName>
</protein>
<reference evidence="1 2" key="1">
    <citation type="journal article" date="2019" name="Microbiome">
        <title>Annotated bacterial chromosomes from frame-shift-corrected long-read metagenomic data.</title>
        <authorList>
            <person name="Arumugam K."/>
            <person name="Bagci C."/>
            <person name="Bessarab I."/>
            <person name="Beier S."/>
            <person name="Buchfink B."/>
            <person name="Gorska A."/>
            <person name="Qiu G."/>
            <person name="Huson D.H."/>
            <person name="Williams R.B.H."/>
        </authorList>
    </citation>
    <scope>NUCLEOTIDE SEQUENCE [LARGE SCALE GENOMIC DNA]</scope>
    <source>
        <strain evidence="1">SSA1</strain>
    </source>
</reference>
<dbReference type="Proteomes" id="UP000509684">
    <property type="component" value="Chromosome"/>
</dbReference>
<dbReference type="EMBL" id="CP058708">
    <property type="protein sequence ID" value="QLH50243.1"/>
    <property type="molecule type" value="Genomic_DNA"/>
</dbReference>
<dbReference type="KEGG" id="acog:HWD57_10965"/>
<evidence type="ECO:0000313" key="2">
    <source>
        <dbReference type="Proteomes" id="UP000509684"/>
    </source>
</evidence>
<dbReference type="AlphaFoldDB" id="A0A7D5SP13"/>
<accession>A0A7D5SP13</accession>
<gene>
    <name evidence="1" type="ORF">HWD57_10965</name>
</gene>
<organism evidence="1 2">
    <name type="scientific">Candidatus Accumulibacter cognatus</name>
    <dbReference type="NCBI Taxonomy" id="2954383"/>
    <lineage>
        <taxon>Bacteria</taxon>
        <taxon>Pseudomonadati</taxon>
        <taxon>Pseudomonadota</taxon>
        <taxon>Betaproteobacteria</taxon>
        <taxon>Candidatus Accumulibacter</taxon>
    </lineage>
</organism>
<proteinExistence type="predicted"/>
<evidence type="ECO:0000313" key="1">
    <source>
        <dbReference type="EMBL" id="QLH50243.1"/>
    </source>
</evidence>